<sequence>MNIPEQPRHLTIDTWMVAHIFGENGHSRTAHRLSGRFRSGTSTCEQGNAGDSKEDSRIDSLLIIKMSGPQYCGELAQGGYLVISMNDFVILIIHVRFLLMCPIVADPLIFPHIFFTSPV</sequence>
<proteinExistence type="predicted"/>
<organism evidence="2 3">
    <name type="scientific">Allacma fusca</name>
    <dbReference type="NCBI Taxonomy" id="39272"/>
    <lineage>
        <taxon>Eukaryota</taxon>
        <taxon>Metazoa</taxon>
        <taxon>Ecdysozoa</taxon>
        <taxon>Arthropoda</taxon>
        <taxon>Hexapoda</taxon>
        <taxon>Collembola</taxon>
        <taxon>Symphypleona</taxon>
        <taxon>Sminthuridae</taxon>
        <taxon>Allacma</taxon>
    </lineage>
</organism>
<dbReference type="EMBL" id="CAJVCH010534553">
    <property type="protein sequence ID" value="CAG7824984.1"/>
    <property type="molecule type" value="Genomic_DNA"/>
</dbReference>
<keyword evidence="1" id="KW-0472">Membrane</keyword>
<reference evidence="2" key="1">
    <citation type="submission" date="2021-06" db="EMBL/GenBank/DDBJ databases">
        <authorList>
            <person name="Hodson N. C."/>
            <person name="Mongue J. A."/>
            <person name="Jaron S. K."/>
        </authorList>
    </citation>
    <scope>NUCLEOTIDE SEQUENCE</scope>
</reference>
<feature type="transmembrane region" description="Helical" evidence="1">
    <location>
        <begin position="88"/>
        <end position="110"/>
    </location>
</feature>
<evidence type="ECO:0000256" key="1">
    <source>
        <dbReference type="SAM" id="Phobius"/>
    </source>
</evidence>
<dbReference type="Proteomes" id="UP000708208">
    <property type="component" value="Unassembled WGS sequence"/>
</dbReference>
<dbReference type="AlphaFoldDB" id="A0A8J2PJL7"/>
<comment type="caution">
    <text evidence="2">The sequence shown here is derived from an EMBL/GenBank/DDBJ whole genome shotgun (WGS) entry which is preliminary data.</text>
</comment>
<evidence type="ECO:0000313" key="2">
    <source>
        <dbReference type="EMBL" id="CAG7824984.1"/>
    </source>
</evidence>
<gene>
    <name evidence="2" type="ORF">AFUS01_LOCUS35112</name>
</gene>
<name>A0A8J2PJL7_9HEXA</name>
<accession>A0A8J2PJL7</accession>
<keyword evidence="1" id="KW-1133">Transmembrane helix</keyword>
<evidence type="ECO:0000313" key="3">
    <source>
        <dbReference type="Proteomes" id="UP000708208"/>
    </source>
</evidence>
<keyword evidence="1" id="KW-0812">Transmembrane</keyword>
<keyword evidence="3" id="KW-1185">Reference proteome</keyword>
<protein>
    <submittedName>
        <fullName evidence="2">Uncharacterized protein</fullName>
    </submittedName>
</protein>